<dbReference type="SUPFAM" id="SSF52467">
    <property type="entry name" value="DHS-like NAD/FAD-binding domain"/>
    <property type="match status" value="1"/>
</dbReference>
<feature type="domain" description="Thiamine pyrophosphate enzyme central" evidence="5">
    <location>
        <begin position="215"/>
        <end position="316"/>
    </location>
</feature>
<dbReference type="Pfam" id="PF00205">
    <property type="entry name" value="TPP_enzyme_M"/>
    <property type="match status" value="1"/>
</dbReference>
<evidence type="ECO:0000259" key="6">
    <source>
        <dbReference type="Pfam" id="PF02775"/>
    </source>
</evidence>
<dbReference type="GO" id="GO:0005948">
    <property type="term" value="C:acetolactate synthase complex"/>
    <property type="evidence" value="ECO:0007669"/>
    <property type="project" value="TreeGrafter"/>
</dbReference>
<reference evidence="8" key="1">
    <citation type="journal article" date="2021" name="Microorganisms">
        <title>Acidisoma silvae sp. nov. and Acidisomacellulosilytica sp. nov., Two Acidophilic Bacteria Isolated from Decaying Wood, Hydrolyzing Cellulose and Producing Poly-3-hydroxybutyrate.</title>
        <authorList>
            <person name="Mieszkin S."/>
            <person name="Pouder E."/>
            <person name="Uroz S."/>
            <person name="Simon-Colin C."/>
            <person name="Alain K."/>
        </authorList>
    </citation>
    <scope>NUCLEOTIDE SEQUENCE</scope>
    <source>
        <strain evidence="8">HW T2.11</strain>
    </source>
</reference>
<protein>
    <submittedName>
        <fullName evidence="8">Thiamine pyrophosphate-binding protein</fullName>
    </submittedName>
</protein>
<evidence type="ECO:0000259" key="7">
    <source>
        <dbReference type="Pfam" id="PF02776"/>
    </source>
</evidence>
<comment type="similarity">
    <text evidence="2 4">Belongs to the TPP enzyme family.</text>
</comment>
<sequence>MNGSQDRHEVSGLPTTARDLRYGRSDGATLLAKTLRNQAVDIVFIMEGCENAAVHFAFSGVGIRLIALPTASLVLSVADSYSRITGRLACALIYRKLDISTALSAMVFASLAESSILILTGRAFLNRPEDAATGDARQTDAISALTKFSGVVATVDALANIITRASLEALKDRPGLAYLELEAGLFNQDASVEPAFSADKIASSETRLYDEGAAQTVAMRIMSSMRPCILFGQGLWNPEARKTAQEFCRKLNVPGYASRFAGEIFPPDDQYQIFYSLHHALTRADLVIVLGALPNLLSSRGDTTIPGPSLVQISHGNEVFDPADDFALPLFDESRLLRATLETLGYAEDDGGAEREPWLDELHEAEQQTRAVLTSTFQSHAQSIHINDLLSEITIFAKSTTTLIYDPCLGLEPVDIRAAPGRFNVKLAPVPGMGVPLVLAADLARPGTEILCLTNASSFRASGFDLELCVRRSIAAIFLIYESPVSNAGGRPDFTNVGKERPPHNAIARLPVVEFARLLGASGERVHDSSNIQAALQRARSYGKCTVIYISATSVQLNTP</sequence>
<gene>
    <name evidence="8" type="ORF">ASILVAE211_19510</name>
</gene>
<comment type="caution">
    <text evidence="8">The sequence shown here is derived from an EMBL/GenBank/DDBJ whole genome shotgun (WGS) entry which is preliminary data.</text>
</comment>
<dbReference type="GO" id="GO:0000287">
    <property type="term" value="F:magnesium ion binding"/>
    <property type="evidence" value="ECO:0007669"/>
    <property type="project" value="InterPro"/>
</dbReference>
<dbReference type="InterPro" id="IPR045229">
    <property type="entry name" value="TPP_enz"/>
</dbReference>
<proteinExistence type="inferred from homology"/>
<evidence type="ECO:0000256" key="4">
    <source>
        <dbReference type="RuleBase" id="RU362132"/>
    </source>
</evidence>
<dbReference type="Pfam" id="PF02776">
    <property type="entry name" value="TPP_enzyme_N"/>
    <property type="match status" value="1"/>
</dbReference>
<accession>A0A963YW11</accession>
<dbReference type="AlphaFoldDB" id="A0A963YW11"/>
<feature type="domain" description="Thiamine pyrophosphate enzyme TPP-binding" evidence="6">
    <location>
        <begin position="432"/>
        <end position="549"/>
    </location>
</feature>
<dbReference type="GO" id="GO:0003984">
    <property type="term" value="F:acetolactate synthase activity"/>
    <property type="evidence" value="ECO:0007669"/>
    <property type="project" value="TreeGrafter"/>
</dbReference>
<dbReference type="PANTHER" id="PTHR18968:SF166">
    <property type="entry name" value="2-HYDROXYACYL-COA LYASE 2"/>
    <property type="match status" value="1"/>
</dbReference>
<dbReference type="InterPro" id="IPR012000">
    <property type="entry name" value="Thiamin_PyroP_enz_cen_dom"/>
</dbReference>
<dbReference type="InterPro" id="IPR012001">
    <property type="entry name" value="Thiamin_PyroP_enz_TPP-bd_dom"/>
</dbReference>
<dbReference type="GO" id="GO:0050660">
    <property type="term" value="F:flavin adenine dinucleotide binding"/>
    <property type="evidence" value="ECO:0007669"/>
    <property type="project" value="TreeGrafter"/>
</dbReference>
<dbReference type="InterPro" id="IPR029061">
    <property type="entry name" value="THDP-binding"/>
</dbReference>
<dbReference type="GO" id="GO:0009099">
    <property type="term" value="P:L-valine biosynthetic process"/>
    <property type="evidence" value="ECO:0007669"/>
    <property type="project" value="TreeGrafter"/>
</dbReference>
<reference evidence="8" key="2">
    <citation type="submission" date="2021-01" db="EMBL/GenBank/DDBJ databases">
        <authorList>
            <person name="Mieszkin S."/>
            <person name="Pouder E."/>
            <person name="Alain K."/>
        </authorList>
    </citation>
    <scope>NUCLEOTIDE SEQUENCE</scope>
    <source>
        <strain evidence="8">HW T2.11</strain>
    </source>
</reference>
<evidence type="ECO:0000256" key="2">
    <source>
        <dbReference type="ARBA" id="ARBA00007812"/>
    </source>
</evidence>
<dbReference type="EMBL" id="JAESVB010000013">
    <property type="protein sequence ID" value="MCB8877392.1"/>
    <property type="molecule type" value="Genomic_DNA"/>
</dbReference>
<comment type="cofactor">
    <cofactor evidence="1">
        <name>thiamine diphosphate</name>
        <dbReference type="ChEBI" id="CHEBI:58937"/>
    </cofactor>
</comment>
<dbReference type="Proteomes" id="UP000708298">
    <property type="component" value="Unassembled WGS sequence"/>
</dbReference>
<keyword evidence="9" id="KW-1185">Reference proteome</keyword>
<dbReference type="CDD" id="cd07035">
    <property type="entry name" value="TPP_PYR_POX_like"/>
    <property type="match status" value="1"/>
</dbReference>
<dbReference type="InterPro" id="IPR029035">
    <property type="entry name" value="DHS-like_NAD/FAD-binding_dom"/>
</dbReference>
<name>A0A963YW11_9PROT</name>
<evidence type="ECO:0000256" key="1">
    <source>
        <dbReference type="ARBA" id="ARBA00001964"/>
    </source>
</evidence>
<evidence type="ECO:0000313" key="9">
    <source>
        <dbReference type="Proteomes" id="UP000708298"/>
    </source>
</evidence>
<dbReference type="RefSeq" id="WP_227323044.1">
    <property type="nucleotide sequence ID" value="NZ_JAESVB010000013.1"/>
</dbReference>
<dbReference type="Gene3D" id="3.40.50.970">
    <property type="match status" value="2"/>
</dbReference>
<dbReference type="Pfam" id="PF02775">
    <property type="entry name" value="TPP_enzyme_C"/>
    <property type="match status" value="1"/>
</dbReference>
<evidence type="ECO:0000259" key="5">
    <source>
        <dbReference type="Pfam" id="PF00205"/>
    </source>
</evidence>
<organism evidence="8 9">
    <name type="scientific">Acidisoma silvae</name>
    <dbReference type="NCBI Taxonomy" id="2802396"/>
    <lineage>
        <taxon>Bacteria</taxon>
        <taxon>Pseudomonadati</taxon>
        <taxon>Pseudomonadota</taxon>
        <taxon>Alphaproteobacteria</taxon>
        <taxon>Acetobacterales</taxon>
        <taxon>Acidocellaceae</taxon>
        <taxon>Acidisoma</taxon>
    </lineage>
</organism>
<dbReference type="InterPro" id="IPR011766">
    <property type="entry name" value="TPP_enzyme_TPP-bd"/>
</dbReference>
<dbReference type="GO" id="GO:0009097">
    <property type="term" value="P:isoleucine biosynthetic process"/>
    <property type="evidence" value="ECO:0007669"/>
    <property type="project" value="TreeGrafter"/>
</dbReference>
<evidence type="ECO:0000313" key="8">
    <source>
        <dbReference type="EMBL" id="MCB8877392.1"/>
    </source>
</evidence>
<evidence type="ECO:0000256" key="3">
    <source>
        <dbReference type="ARBA" id="ARBA00023052"/>
    </source>
</evidence>
<keyword evidence="3 4" id="KW-0786">Thiamine pyrophosphate</keyword>
<feature type="domain" description="Thiamine pyrophosphate enzyme N-terminal TPP-binding" evidence="7">
    <location>
        <begin position="26"/>
        <end position="124"/>
    </location>
</feature>
<dbReference type="GO" id="GO:0030976">
    <property type="term" value="F:thiamine pyrophosphate binding"/>
    <property type="evidence" value="ECO:0007669"/>
    <property type="project" value="InterPro"/>
</dbReference>
<dbReference type="Gene3D" id="3.40.50.1220">
    <property type="entry name" value="TPP-binding domain"/>
    <property type="match status" value="1"/>
</dbReference>
<dbReference type="SUPFAM" id="SSF52518">
    <property type="entry name" value="Thiamin diphosphate-binding fold (THDP-binding)"/>
    <property type="match status" value="2"/>
</dbReference>
<dbReference type="PANTHER" id="PTHR18968">
    <property type="entry name" value="THIAMINE PYROPHOSPHATE ENZYMES"/>
    <property type="match status" value="1"/>
</dbReference>